<name>A0A5J4WC13_9EUKA</name>
<feature type="domain" description="T-SNARE coiled-coil homology" evidence="9">
    <location>
        <begin position="205"/>
        <end position="267"/>
    </location>
</feature>
<comment type="similarity">
    <text evidence="2">Belongs to the syntaxin family.</text>
</comment>
<feature type="region of interest" description="Disordered" evidence="7">
    <location>
        <begin position="1"/>
        <end position="35"/>
    </location>
</feature>
<proteinExistence type="inferred from homology"/>
<dbReference type="GO" id="GO:0000149">
    <property type="term" value="F:SNARE binding"/>
    <property type="evidence" value="ECO:0007669"/>
    <property type="project" value="TreeGrafter"/>
</dbReference>
<accession>A0A5J4WC13</accession>
<evidence type="ECO:0000256" key="7">
    <source>
        <dbReference type="SAM" id="MobiDB-lite"/>
    </source>
</evidence>
<dbReference type="PROSITE" id="PS00914">
    <property type="entry name" value="SYNTAXIN"/>
    <property type="match status" value="1"/>
</dbReference>
<dbReference type="InterPro" id="IPR010989">
    <property type="entry name" value="SNARE"/>
</dbReference>
<comment type="subcellular location">
    <subcellularLocation>
        <location evidence="1">Membrane</location>
        <topology evidence="1">Single-pass type IV membrane protein</topology>
    </subcellularLocation>
</comment>
<sequence>MPRYFVDLDEPEDYEEPIVQSSSSNSHQTESVGEPPVAVDEMGIFQKRVQKFDENVDMVIRNVEDLKQRQNNVLAGYKQSELKNIEDEIQRKTEETEKLMIKMKADIESMETELKPILTRGPGEKTSVQDEMKKNQYYMLKGKYRRCVDIFQDAQYAFRNKKNEKIKRTMKNVNGINDEEKVNQILELNPQMSDITQLSSADMILNILQSRYNQVLKLEQGMREVYNMVNEFAVLVEAQGQQLDSIELQVNTARDYIVKGGENLERGLKSQKRSRKCICILILLALAALVVIVAVVLGISLSSA</sequence>
<evidence type="ECO:0000313" key="11">
    <source>
        <dbReference type="Proteomes" id="UP000324800"/>
    </source>
</evidence>
<protein>
    <recommendedName>
        <fullName evidence="9">t-SNARE coiled-coil homology domain-containing protein</fullName>
    </recommendedName>
</protein>
<keyword evidence="6" id="KW-0175">Coiled coil</keyword>
<dbReference type="CDD" id="cd15848">
    <property type="entry name" value="SNARE_syntaxin1-like"/>
    <property type="match status" value="1"/>
</dbReference>
<dbReference type="Gene3D" id="1.20.5.110">
    <property type="match status" value="1"/>
</dbReference>
<dbReference type="GO" id="GO:0006906">
    <property type="term" value="P:vesicle fusion"/>
    <property type="evidence" value="ECO:0007669"/>
    <property type="project" value="TreeGrafter"/>
</dbReference>
<feature type="compositionally biased region" description="Acidic residues" evidence="7">
    <location>
        <begin position="7"/>
        <end position="16"/>
    </location>
</feature>
<evidence type="ECO:0000256" key="1">
    <source>
        <dbReference type="ARBA" id="ARBA00004211"/>
    </source>
</evidence>
<dbReference type="PROSITE" id="PS50192">
    <property type="entry name" value="T_SNARE"/>
    <property type="match status" value="1"/>
</dbReference>
<dbReference type="InterPro" id="IPR045242">
    <property type="entry name" value="Syntaxin"/>
</dbReference>
<evidence type="ECO:0000256" key="5">
    <source>
        <dbReference type="ARBA" id="ARBA00023136"/>
    </source>
</evidence>
<dbReference type="OrthoDB" id="10255013at2759"/>
<dbReference type="GO" id="GO:0005886">
    <property type="term" value="C:plasma membrane"/>
    <property type="evidence" value="ECO:0007669"/>
    <property type="project" value="TreeGrafter"/>
</dbReference>
<dbReference type="EMBL" id="SNRW01002565">
    <property type="protein sequence ID" value="KAA6392360.1"/>
    <property type="molecule type" value="Genomic_DNA"/>
</dbReference>
<comment type="caution">
    <text evidence="10">The sequence shown here is derived from an EMBL/GenBank/DDBJ whole genome shotgun (WGS) entry which is preliminary data.</text>
</comment>
<dbReference type="GO" id="GO:0006887">
    <property type="term" value="P:exocytosis"/>
    <property type="evidence" value="ECO:0007669"/>
    <property type="project" value="TreeGrafter"/>
</dbReference>
<dbReference type="GO" id="GO:0048278">
    <property type="term" value="P:vesicle docking"/>
    <property type="evidence" value="ECO:0007669"/>
    <property type="project" value="TreeGrafter"/>
</dbReference>
<dbReference type="Pfam" id="PF05739">
    <property type="entry name" value="SNARE"/>
    <property type="match status" value="1"/>
</dbReference>
<dbReference type="Pfam" id="PF00804">
    <property type="entry name" value="Syntaxin"/>
    <property type="match status" value="1"/>
</dbReference>
<evidence type="ECO:0000259" key="9">
    <source>
        <dbReference type="PROSITE" id="PS50192"/>
    </source>
</evidence>
<evidence type="ECO:0000256" key="3">
    <source>
        <dbReference type="ARBA" id="ARBA00022692"/>
    </source>
</evidence>
<keyword evidence="3 8" id="KW-0812">Transmembrane</keyword>
<dbReference type="InterPro" id="IPR000727">
    <property type="entry name" value="T_SNARE_dom"/>
</dbReference>
<dbReference type="SUPFAM" id="SSF47661">
    <property type="entry name" value="t-snare proteins"/>
    <property type="match status" value="1"/>
</dbReference>
<organism evidence="10 11">
    <name type="scientific">Streblomastix strix</name>
    <dbReference type="NCBI Taxonomy" id="222440"/>
    <lineage>
        <taxon>Eukaryota</taxon>
        <taxon>Metamonada</taxon>
        <taxon>Preaxostyla</taxon>
        <taxon>Oxymonadida</taxon>
        <taxon>Streblomastigidae</taxon>
        <taxon>Streblomastix</taxon>
    </lineage>
</organism>
<reference evidence="10 11" key="1">
    <citation type="submission" date="2019-03" db="EMBL/GenBank/DDBJ databases">
        <title>Single cell metagenomics reveals metabolic interactions within the superorganism composed of flagellate Streblomastix strix and complex community of Bacteroidetes bacteria on its surface.</title>
        <authorList>
            <person name="Treitli S.C."/>
            <person name="Kolisko M."/>
            <person name="Husnik F."/>
            <person name="Keeling P."/>
            <person name="Hampl V."/>
        </authorList>
    </citation>
    <scope>NUCLEOTIDE SEQUENCE [LARGE SCALE GENOMIC DNA]</scope>
    <source>
        <strain evidence="10">ST1C</strain>
    </source>
</reference>
<dbReference type="GO" id="GO:0031201">
    <property type="term" value="C:SNARE complex"/>
    <property type="evidence" value="ECO:0007669"/>
    <property type="project" value="TreeGrafter"/>
</dbReference>
<keyword evidence="5 8" id="KW-0472">Membrane</keyword>
<dbReference type="InterPro" id="IPR006011">
    <property type="entry name" value="Syntaxin_N"/>
</dbReference>
<dbReference type="PANTHER" id="PTHR19957">
    <property type="entry name" value="SYNTAXIN"/>
    <property type="match status" value="1"/>
</dbReference>
<evidence type="ECO:0000256" key="2">
    <source>
        <dbReference type="ARBA" id="ARBA00009063"/>
    </source>
</evidence>
<evidence type="ECO:0000256" key="6">
    <source>
        <dbReference type="SAM" id="Coils"/>
    </source>
</evidence>
<evidence type="ECO:0000256" key="4">
    <source>
        <dbReference type="ARBA" id="ARBA00022989"/>
    </source>
</evidence>
<dbReference type="PANTHER" id="PTHR19957:SF307">
    <property type="entry name" value="PROTEIN SSO1-RELATED"/>
    <property type="match status" value="1"/>
</dbReference>
<gene>
    <name evidence="10" type="ORF">EZS28_012115</name>
</gene>
<keyword evidence="4 8" id="KW-1133">Transmembrane helix</keyword>
<dbReference type="SMART" id="SM00397">
    <property type="entry name" value="t_SNARE"/>
    <property type="match status" value="1"/>
</dbReference>
<feature type="transmembrane region" description="Helical" evidence="8">
    <location>
        <begin position="278"/>
        <end position="301"/>
    </location>
</feature>
<dbReference type="GO" id="GO:0012505">
    <property type="term" value="C:endomembrane system"/>
    <property type="evidence" value="ECO:0007669"/>
    <property type="project" value="TreeGrafter"/>
</dbReference>
<dbReference type="Proteomes" id="UP000324800">
    <property type="component" value="Unassembled WGS sequence"/>
</dbReference>
<dbReference type="GO" id="GO:0005484">
    <property type="term" value="F:SNAP receptor activity"/>
    <property type="evidence" value="ECO:0007669"/>
    <property type="project" value="InterPro"/>
</dbReference>
<dbReference type="Gene3D" id="1.20.58.70">
    <property type="match status" value="1"/>
</dbReference>
<dbReference type="InterPro" id="IPR006012">
    <property type="entry name" value="Syntaxin/epimorphin_CS"/>
</dbReference>
<feature type="coiled-coil region" evidence="6">
    <location>
        <begin position="49"/>
        <end position="113"/>
    </location>
</feature>
<dbReference type="GO" id="GO:0006886">
    <property type="term" value="P:intracellular protein transport"/>
    <property type="evidence" value="ECO:0007669"/>
    <property type="project" value="InterPro"/>
</dbReference>
<evidence type="ECO:0000313" key="10">
    <source>
        <dbReference type="EMBL" id="KAA6392360.1"/>
    </source>
</evidence>
<dbReference type="AlphaFoldDB" id="A0A5J4WC13"/>
<evidence type="ECO:0000256" key="8">
    <source>
        <dbReference type="SAM" id="Phobius"/>
    </source>
</evidence>